<evidence type="ECO:0000256" key="7">
    <source>
        <dbReference type="ARBA" id="ARBA00022990"/>
    </source>
</evidence>
<dbReference type="InterPro" id="IPR002124">
    <property type="entry name" value="Cyt_c_oxidase_su5b"/>
</dbReference>
<reference evidence="12" key="2">
    <citation type="submission" date="2025-09" db="UniProtKB">
        <authorList>
            <consortium name="Ensembl"/>
        </authorList>
    </citation>
    <scope>IDENTIFICATION</scope>
</reference>
<dbReference type="PROSITE" id="PS00848">
    <property type="entry name" value="COX5B_1"/>
    <property type="match status" value="1"/>
</dbReference>
<feature type="binding site" evidence="11">
    <location>
        <position position="133"/>
    </location>
    <ligand>
        <name>Zn(2+)</name>
        <dbReference type="ChEBI" id="CHEBI:29105"/>
    </ligand>
</feature>
<evidence type="ECO:0000256" key="9">
    <source>
        <dbReference type="ARBA" id="ARBA00023136"/>
    </source>
</evidence>
<evidence type="ECO:0000313" key="12">
    <source>
        <dbReference type="Ensembl" id="ENSCVAP00000024483.1"/>
    </source>
</evidence>
<reference evidence="12" key="1">
    <citation type="submission" date="2025-08" db="UniProtKB">
        <authorList>
            <consortium name="Ensembl"/>
        </authorList>
    </citation>
    <scope>IDENTIFICATION</scope>
</reference>
<keyword evidence="3 11" id="KW-0479">Metal-binding</keyword>
<comment type="subcellular location">
    <subcellularLocation>
        <location evidence="1">Mitochondrion inner membrane</location>
    </subcellularLocation>
</comment>
<evidence type="ECO:0000256" key="11">
    <source>
        <dbReference type="PIRSR" id="PIRSR602124-1"/>
    </source>
</evidence>
<dbReference type="InterPro" id="IPR036972">
    <property type="entry name" value="Cyt_c_oxidase_su5b_sf"/>
</dbReference>
<evidence type="ECO:0000256" key="4">
    <source>
        <dbReference type="ARBA" id="ARBA00022792"/>
    </source>
</evidence>
<keyword evidence="8" id="KW-0496">Mitochondrion</keyword>
<protein>
    <recommendedName>
        <fullName evidence="2">Cytochrome c oxidase subunit 5B, mitochondrial</fullName>
    </recommendedName>
    <alternativeName>
        <fullName evidence="10">Cytochrome c oxidase polypeptide Vb</fullName>
    </alternativeName>
</protein>
<feature type="binding site" evidence="11">
    <location>
        <position position="130"/>
    </location>
    <ligand>
        <name>Zn(2+)</name>
        <dbReference type="ChEBI" id="CHEBI:29105"/>
    </ligand>
</feature>
<keyword evidence="5 11" id="KW-0862">Zinc</keyword>
<evidence type="ECO:0000256" key="8">
    <source>
        <dbReference type="ARBA" id="ARBA00023128"/>
    </source>
</evidence>
<dbReference type="PANTHER" id="PTHR10122">
    <property type="entry name" value="CYTOCHROME C OXIDASE SUBUNIT 5B, MITOCHONDRIAL"/>
    <property type="match status" value="1"/>
</dbReference>
<keyword evidence="9" id="KW-0472">Membrane</keyword>
<dbReference type="GO" id="GO:0046872">
    <property type="term" value="F:metal ion binding"/>
    <property type="evidence" value="ECO:0007669"/>
    <property type="project" value="UniProtKB-KW"/>
</dbReference>
<dbReference type="STRING" id="28743.ENSCVAP00000024483"/>
<evidence type="ECO:0000256" key="2">
    <source>
        <dbReference type="ARBA" id="ARBA00020224"/>
    </source>
</evidence>
<keyword evidence="4" id="KW-0999">Mitochondrion inner membrane</keyword>
<dbReference type="GeneTree" id="ENSGT00390000011010"/>
<sequence>MLFPVVFSSYLQVILKGKRQRKWTSPSLLMEVKQQQKNMASRLLLRSAFRAATSRPVARTPAAVRGMAAGGIPTDEEQATGLEKIIMKAMKEGAVNYLKTKKYKNVFICCEEDNTAVVWFWLHEGEVHRCPSCGSHYKLVPHELPH</sequence>
<evidence type="ECO:0000256" key="1">
    <source>
        <dbReference type="ARBA" id="ARBA00004273"/>
    </source>
</evidence>
<name>A0A3Q2DX70_CYPVA</name>
<evidence type="ECO:0000256" key="10">
    <source>
        <dbReference type="ARBA" id="ARBA00031048"/>
    </source>
</evidence>
<dbReference type="AlphaFoldDB" id="A0A3Q2DX70"/>
<evidence type="ECO:0000256" key="6">
    <source>
        <dbReference type="ARBA" id="ARBA00022946"/>
    </source>
</evidence>
<keyword evidence="13" id="KW-1185">Reference proteome</keyword>
<keyword evidence="7" id="KW-0007">Acetylation</keyword>
<proteinExistence type="predicted"/>
<dbReference type="Proteomes" id="UP000265020">
    <property type="component" value="Unassembled WGS sequence"/>
</dbReference>
<dbReference type="Ensembl" id="ENSCVAT00000004087.1">
    <property type="protein sequence ID" value="ENSCVAP00000024483.1"/>
    <property type="gene ID" value="ENSCVAG00000008568.1"/>
</dbReference>
<dbReference type="PANTHER" id="PTHR10122:SF20">
    <property type="entry name" value="CYTOCHROME C OXIDASE SUBUNIT 5B, MITOCHONDRIAL"/>
    <property type="match status" value="1"/>
</dbReference>
<evidence type="ECO:0000256" key="5">
    <source>
        <dbReference type="ARBA" id="ARBA00022833"/>
    </source>
</evidence>
<evidence type="ECO:0000256" key="3">
    <source>
        <dbReference type="ARBA" id="ARBA00022723"/>
    </source>
</evidence>
<dbReference type="GO" id="GO:0006123">
    <property type="term" value="P:mitochondrial electron transport, cytochrome c to oxygen"/>
    <property type="evidence" value="ECO:0007669"/>
    <property type="project" value="InterPro"/>
</dbReference>
<dbReference type="SUPFAM" id="SSF57802">
    <property type="entry name" value="Rubredoxin-like"/>
    <property type="match status" value="1"/>
</dbReference>
<feature type="binding site" evidence="11">
    <location>
        <position position="110"/>
    </location>
    <ligand>
        <name>Zn(2+)</name>
        <dbReference type="ChEBI" id="CHEBI:29105"/>
    </ligand>
</feature>
<dbReference type="GO" id="GO:0045277">
    <property type="term" value="C:respiratory chain complex IV"/>
    <property type="evidence" value="ECO:0007669"/>
    <property type="project" value="InterPro"/>
</dbReference>
<organism evidence="12 13">
    <name type="scientific">Cyprinodon variegatus</name>
    <name type="common">Sheepshead minnow</name>
    <dbReference type="NCBI Taxonomy" id="28743"/>
    <lineage>
        <taxon>Eukaryota</taxon>
        <taxon>Metazoa</taxon>
        <taxon>Chordata</taxon>
        <taxon>Craniata</taxon>
        <taxon>Vertebrata</taxon>
        <taxon>Euteleostomi</taxon>
        <taxon>Actinopterygii</taxon>
        <taxon>Neopterygii</taxon>
        <taxon>Teleostei</taxon>
        <taxon>Neoteleostei</taxon>
        <taxon>Acanthomorphata</taxon>
        <taxon>Ovalentaria</taxon>
        <taxon>Atherinomorphae</taxon>
        <taxon>Cyprinodontiformes</taxon>
        <taxon>Cyprinodontidae</taxon>
        <taxon>Cyprinodon</taxon>
    </lineage>
</organism>
<accession>A0A3Q2DX70</accession>
<evidence type="ECO:0000313" key="13">
    <source>
        <dbReference type="Proteomes" id="UP000265020"/>
    </source>
</evidence>
<dbReference type="GO" id="GO:0005743">
    <property type="term" value="C:mitochondrial inner membrane"/>
    <property type="evidence" value="ECO:0007669"/>
    <property type="project" value="UniProtKB-SubCell"/>
</dbReference>
<keyword evidence="6" id="KW-0809">Transit peptide</keyword>
<dbReference type="Gene3D" id="2.60.11.10">
    <property type="entry name" value="Cytochrome c oxidase, subunit Vb"/>
    <property type="match status" value="1"/>
</dbReference>